<gene>
    <name evidence="5" type="ORF">CGI_10016813</name>
</gene>
<dbReference type="OMA" id="CALFFDR"/>
<protein>
    <recommendedName>
        <fullName evidence="3">Nocturnin</fullName>
    </recommendedName>
</protein>
<dbReference type="FunCoup" id="K1RAD7">
    <property type="interactions" value="28"/>
</dbReference>
<dbReference type="GO" id="GO:0000175">
    <property type="term" value="F:3'-5'-RNA exonuclease activity"/>
    <property type="evidence" value="ECO:0007669"/>
    <property type="project" value="TreeGrafter"/>
</dbReference>
<name>K1RAD7_MAGGI</name>
<dbReference type="OrthoDB" id="276515at2759"/>
<reference evidence="6" key="2">
    <citation type="submission" date="2022-08" db="UniProtKB">
        <authorList>
            <consortium name="EnsemblMetazoa"/>
        </authorList>
    </citation>
    <scope>IDENTIFICATION</scope>
    <source>
        <strain evidence="6">05x7-T-G4-1.051#20</strain>
    </source>
</reference>
<evidence type="ECO:0000256" key="2">
    <source>
        <dbReference type="ARBA" id="ARBA00022801"/>
    </source>
</evidence>
<accession>K1RAD7</accession>
<dbReference type="Proteomes" id="UP000005408">
    <property type="component" value="Unassembled WGS sequence"/>
</dbReference>
<evidence type="ECO:0000313" key="6">
    <source>
        <dbReference type="EnsemblMetazoa" id="G27363.1:cds"/>
    </source>
</evidence>
<dbReference type="PANTHER" id="PTHR12121:SF45">
    <property type="entry name" value="NOCTURNIN"/>
    <property type="match status" value="1"/>
</dbReference>
<dbReference type="InterPro" id="IPR005135">
    <property type="entry name" value="Endo/exonuclease/phosphatase"/>
</dbReference>
<dbReference type="InterPro" id="IPR050410">
    <property type="entry name" value="CCR4/nocturin_mRNA_transcr"/>
</dbReference>
<evidence type="ECO:0000313" key="5">
    <source>
        <dbReference type="EMBL" id="EKC42703.1"/>
    </source>
</evidence>
<reference evidence="5" key="1">
    <citation type="journal article" date="2012" name="Nature">
        <title>The oyster genome reveals stress adaptation and complexity of shell formation.</title>
        <authorList>
            <person name="Zhang G."/>
            <person name="Fang X."/>
            <person name="Guo X."/>
            <person name="Li L."/>
            <person name="Luo R."/>
            <person name="Xu F."/>
            <person name="Yang P."/>
            <person name="Zhang L."/>
            <person name="Wang X."/>
            <person name="Qi H."/>
            <person name="Xiong Z."/>
            <person name="Que H."/>
            <person name="Xie Y."/>
            <person name="Holland P.W."/>
            <person name="Paps J."/>
            <person name="Zhu Y."/>
            <person name="Wu F."/>
            <person name="Chen Y."/>
            <person name="Wang J."/>
            <person name="Peng C."/>
            <person name="Meng J."/>
            <person name="Yang L."/>
            <person name="Liu J."/>
            <person name="Wen B."/>
            <person name="Zhang N."/>
            <person name="Huang Z."/>
            <person name="Zhu Q."/>
            <person name="Feng Y."/>
            <person name="Mount A."/>
            <person name="Hedgecock D."/>
            <person name="Xu Z."/>
            <person name="Liu Y."/>
            <person name="Domazet-Loso T."/>
            <person name="Du Y."/>
            <person name="Sun X."/>
            <person name="Zhang S."/>
            <person name="Liu B."/>
            <person name="Cheng P."/>
            <person name="Jiang X."/>
            <person name="Li J."/>
            <person name="Fan D."/>
            <person name="Wang W."/>
            <person name="Fu W."/>
            <person name="Wang T."/>
            <person name="Wang B."/>
            <person name="Zhang J."/>
            <person name="Peng Z."/>
            <person name="Li Y."/>
            <person name="Li N."/>
            <person name="Wang J."/>
            <person name="Chen M."/>
            <person name="He Y."/>
            <person name="Tan F."/>
            <person name="Song X."/>
            <person name="Zheng Q."/>
            <person name="Huang R."/>
            <person name="Yang H."/>
            <person name="Du X."/>
            <person name="Chen L."/>
            <person name="Yang M."/>
            <person name="Gaffney P.M."/>
            <person name="Wang S."/>
            <person name="Luo L."/>
            <person name="She Z."/>
            <person name="Ming Y."/>
            <person name="Huang W."/>
            <person name="Zhang S."/>
            <person name="Huang B."/>
            <person name="Zhang Y."/>
            <person name="Qu T."/>
            <person name="Ni P."/>
            <person name="Miao G."/>
            <person name="Wang J."/>
            <person name="Wang Q."/>
            <person name="Steinberg C.E."/>
            <person name="Wang H."/>
            <person name="Li N."/>
            <person name="Qian L."/>
            <person name="Zhang G."/>
            <person name="Li Y."/>
            <person name="Yang H."/>
            <person name="Liu X."/>
            <person name="Wang J."/>
            <person name="Yin Y."/>
            <person name="Wang J."/>
        </authorList>
    </citation>
    <scope>NUCLEOTIDE SEQUENCE [LARGE SCALE GENOMIC DNA]</scope>
    <source>
        <strain evidence="5">05x7-T-G4-1.051#20</strain>
    </source>
</reference>
<dbReference type="PANTHER" id="PTHR12121">
    <property type="entry name" value="CARBON CATABOLITE REPRESSOR PROTEIN 4"/>
    <property type="match status" value="1"/>
</dbReference>
<evidence type="ECO:0000256" key="1">
    <source>
        <dbReference type="ARBA" id="ARBA00010774"/>
    </source>
</evidence>
<dbReference type="KEGG" id="crg:105336378"/>
<dbReference type="EnsemblMetazoa" id="G27363.1">
    <property type="protein sequence ID" value="G27363.1:cds"/>
    <property type="gene ID" value="G27363"/>
</dbReference>
<proteinExistence type="inferred from homology"/>
<dbReference type="InterPro" id="IPR036691">
    <property type="entry name" value="Endo/exonu/phosph_ase_sf"/>
</dbReference>
<dbReference type="EnsemblMetazoa" id="G27363.2">
    <property type="protein sequence ID" value="G27363.2:cds"/>
    <property type="gene ID" value="G27363"/>
</dbReference>
<dbReference type="HOGENOM" id="CLU_016428_1_2_1"/>
<dbReference type="Gene3D" id="3.60.10.10">
    <property type="entry name" value="Endonuclease/exonuclease/phosphatase"/>
    <property type="match status" value="1"/>
</dbReference>
<sequence>MSTAAALTELQKDIQKKKLPSLLDRKFEKVAGCDNEEGDFSVMQWNVLAQGLSGGDNNFVLCPREALSWENRQLRILEEIYRTSPSILCMQEVDCFSFLKNKLSSLGYEGEWVQKPSSPCMEMENNMGPDGCALFYRKDKFQLLQAKHVNLKKNGRETNQSGLVCKLKFQDNDHLIYVAVIHLKAKSGYEELRHQQGKYLLEYLAKESGPEPIIVCGDFNASTKEPVYKDFSDSELGLKSVYKESSADQKEPKYTTWKIRAGPDGGNTESCKTIDYIWIRGNLKLTSVLSIPKDEAIGPNRLPSYQYPSDHFALACKLLFT</sequence>
<dbReference type="EnsemblMetazoa" id="G27363.3">
    <property type="protein sequence ID" value="G27363.3:cds"/>
    <property type="gene ID" value="G27363"/>
</dbReference>
<dbReference type="EnsemblMetazoa" id="G27363.5">
    <property type="protein sequence ID" value="G27363.5:cds"/>
    <property type="gene ID" value="G27363"/>
</dbReference>
<evidence type="ECO:0000256" key="3">
    <source>
        <dbReference type="ARBA" id="ARBA00023807"/>
    </source>
</evidence>
<dbReference type="EMBL" id="JH817145">
    <property type="protein sequence ID" value="EKC42703.1"/>
    <property type="molecule type" value="Genomic_DNA"/>
</dbReference>
<dbReference type="GO" id="GO:0006139">
    <property type="term" value="P:nucleobase-containing compound metabolic process"/>
    <property type="evidence" value="ECO:0007669"/>
    <property type="project" value="UniProtKB-ARBA"/>
</dbReference>
<keyword evidence="7" id="KW-1185">Reference proteome</keyword>
<keyword evidence="2" id="KW-0378">Hydrolase</keyword>
<feature type="domain" description="Endonuclease/exonuclease/phosphatase" evidence="4">
    <location>
        <begin position="43"/>
        <end position="311"/>
    </location>
</feature>
<evidence type="ECO:0000313" key="7">
    <source>
        <dbReference type="Proteomes" id="UP000005408"/>
    </source>
</evidence>
<comment type="similarity">
    <text evidence="1">Belongs to the CCR4/nocturin family.</text>
</comment>
<evidence type="ECO:0000259" key="4">
    <source>
        <dbReference type="Pfam" id="PF03372"/>
    </source>
</evidence>
<dbReference type="SUPFAM" id="SSF56219">
    <property type="entry name" value="DNase I-like"/>
    <property type="match status" value="1"/>
</dbReference>
<dbReference type="EnsemblMetazoa" id="G27363.4">
    <property type="protein sequence ID" value="G27363.4:cds"/>
    <property type="gene ID" value="G27363"/>
</dbReference>
<dbReference type="Pfam" id="PF03372">
    <property type="entry name" value="Exo_endo_phos"/>
    <property type="match status" value="1"/>
</dbReference>
<dbReference type="AlphaFoldDB" id="K1RAD7"/>
<organism evidence="5">
    <name type="scientific">Magallana gigas</name>
    <name type="common">Pacific oyster</name>
    <name type="synonym">Crassostrea gigas</name>
    <dbReference type="NCBI Taxonomy" id="29159"/>
    <lineage>
        <taxon>Eukaryota</taxon>
        <taxon>Metazoa</taxon>
        <taxon>Spiralia</taxon>
        <taxon>Lophotrochozoa</taxon>
        <taxon>Mollusca</taxon>
        <taxon>Bivalvia</taxon>
        <taxon>Autobranchia</taxon>
        <taxon>Pteriomorphia</taxon>
        <taxon>Ostreida</taxon>
        <taxon>Ostreoidea</taxon>
        <taxon>Ostreidae</taxon>
        <taxon>Magallana</taxon>
    </lineage>
</organism>